<name>A0A100VNI4_PAEAM</name>
<evidence type="ECO:0000313" key="1">
    <source>
        <dbReference type="EMBL" id="GAS82979.1"/>
    </source>
</evidence>
<dbReference type="Proteomes" id="UP000069697">
    <property type="component" value="Unassembled WGS sequence"/>
</dbReference>
<protein>
    <submittedName>
        <fullName evidence="1">Uncharacterized protein</fullName>
    </submittedName>
</protein>
<comment type="caution">
    <text evidence="1">The sequence shown here is derived from an EMBL/GenBank/DDBJ whole genome shotgun (WGS) entry which is preliminary data.</text>
</comment>
<dbReference type="EMBL" id="BCNV01000001">
    <property type="protein sequence ID" value="GAS82979.1"/>
    <property type="molecule type" value="Genomic_DNA"/>
</dbReference>
<gene>
    <name evidence="1" type="ORF">PAHA3_3054</name>
</gene>
<reference evidence="2" key="2">
    <citation type="submission" date="2016-01" db="EMBL/GenBank/DDBJ databases">
        <title>Draft Genome Sequence of Paenibacillus amylolyticus Heshi-A3 that Was Isolated from Fermented Rice Bran with Aging Salted Mackerel, Which Was Named Heshiko as Traditional Fermented Seafood in Japan.</title>
        <authorList>
            <person name="Akuzawa S."/>
            <person name="Nakagawa J."/>
            <person name="Kanekatsu T."/>
            <person name="Kubota E."/>
            <person name="Ohtake R."/>
            <person name="Suzuki T."/>
            <person name="Kanesaki Y."/>
        </authorList>
    </citation>
    <scope>NUCLEOTIDE SEQUENCE [LARGE SCALE GENOMIC DNA]</scope>
    <source>
        <strain evidence="2">Heshi-A3</strain>
    </source>
</reference>
<dbReference type="AlphaFoldDB" id="A0A100VNI4"/>
<dbReference type="RefSeq" id="WP_167350892.1">
    <property type="nucleotide sequence ID" value="NZ_BCNV01000001.1"/>
</dbReference>
<reference evidence="1 2" key="1">
    <citation type="journal article" date="2016" name="Genome Announc.">
        <title>Draft Genome Sequence of Paenibacillus amylolyticus Heshi-A3, Isolated from Fermented Rice Bran in a Japanese Fermented Seafood Dish.</title>
        <authorList>
            <person name="Akuzawa S."/>
            <person name="Nagaoka J."/>
            <person name="Kanekatsu M."/>
            <person name="Kubota E."/>
            <person name="Ohtake R."/>
            <person name="Suzuki T."/>
            <person name="Kanesaki Y."/>
        </authorList>
    </citation>
    <scope>NUCLEOTIDE SEQUENCE [LARGE SCALE GENOMIC DNA]</scope>
    <source>
        <strain evidence="1 2">Heshi-A3</strain>
    </source>
</reference>
<evidence type="ECO:0000313" key="2">
    <source>
        <dbReference type="Proteomes" id="UP000069697"/>
    </source>
</evidence>
<accession>A0A100VNI4</accession>
<sequence>MPNLRTAFIYITFNLAILQNGSPMRLIRRSAPMLKSGRMEARKISSIPGRPEQK</sequence>
<proteinExistence type="predicted"/>
<organism evidence="1 2">
    <name type="scientific">Paenibacillus amylolyticus</name>
    <dbReference type="NCBI Taxonomy" id="1451"/>
    <lineage>
        <taxon>Bacteria</taxon>
        <taxon>Bacillati</taxon>
        <taxon>Bacillota</taxon>
        <taxon>Bacilli</taxon>
        <taxon>Bacillales</taxon>
        <taxon>Paenibacillaceae</taxon>
        <taxon>Paenibacillus</taxon>
    </lineage>
</organism>